<dbReference type="Proteomes" id="UP001550739">
    <property type="component" value="Unassembled WGS sequence"/>
</dbReference>
<reference evidence="2 3" key="1">
    <citation type="submission" date="2024-06" db="EMBL/GenBank/DDBJ databases">
        <title>The Natural Products Discovery Center: Release of the First 8490 Sequenced Strains for Exploring Actinobacteria Biosynthetic Diversity.</title>
        <authorList>
            <person name="Kalkreuter E."/>
            <person name="Kautsar S.A."/>
            <person name="Yang D."/>
            <person name="Bader C.D."/>
            <person name="Teijaro C.N."/>
            <person name="Fluegel L."/>
            <person name="Davis C.M."/>
            <person name="Simpson J.R."/>
            <person name="Lauterbach L."/>
            <person name="Steele A.D."/>
            <person name="Gui C."/>
            <person name="Meng S."/>
            <person name="Li G."/>
            <person name="Viehrig K."/>
            <person name="Ye F."/>
            <person name="Su P."/>
            <person name="Kiefer A.F."/>
            <person name="Nichols A."/>
            <person name="Cepeda A.J."/>
            <person name="Yan W."/>
            <person name="Fan B."/>
            <person name="Jiang Y."/>
            <person name="Adhikari A."/>
            <person name="Zheng C.-J."/>
            <person name="Schuster L."/>
            <person name="Cowan T.M."/>
            <person name="Smanski M.J."/>
            <person name="Chevrette M.G."/>
            <person name="De Carvalho L.P.S."/>
            <person name="Shen B."/>
        </authorList>
    </citation>
    <scope>NUCLEOTIDE SEQUENCE [LARGE SCALE GENOMIC DNA]</scope>
    <source>
        <strain evidence="2 3">NPDC033843</strain>
    </source>
</reference>
<keyword evidence="3" id="KW-1185">Reference proteome</keyword>
<dbReference type="PANTHER" id="PTHR43441">
    <property type="entry name" value="RIBOSOMAL-PROTEIN-SERINE ACETYLTRANSFERASE"/>
    <property type="match status" value="1"/>
</dbReference>
<dbReference type="InterPro" id="IPR000182">
    <property type="entry name" value="GNAT_dom"/>
</dbReference>
<dbReference type="Pfam" id="PF13302">
    <property type="entry name" value="Acetyltransf_3"/>
    <property type="match status" value="1"/>
</dbReference>
<evidence type="ECO:0000313" key="2">
    <source>
        <dbReference type="EMBL" id="MEU3785766.1"/>
    </source>
</evidence>
<dbReference type="EMBL" id="JBEZVE010000023">
    <property type="protein sequence ID" value="MEU3785766.1"/>
    <property type="molecule type" value="Genomic_DNA"/>
</dbReference>
<dbReference type="PANTHER" id="PTHR43441:SF10">
    <property type="entry name" value="ACETYLTRANSFERASE"/>
    <property type="match status" value="1"/>
</dbReference>
<protein>
    <submittedName>
        <fullName evidence="2">GNAT family protein</fullName>
    </submittedName>
</protein>
<evidence type="ECO:0000259" key="1">
    <source>
        <dbReference type="PROSITE" id="PS51186"/>
    </source>
</evidence>
<gene>
    <name evidence="2" type="ORF">AB0E89_35375</name>
</gene>
<dbReference type="InterPro" id="IPR051908">
    <property type="entry name" value="Ribosomal_N-acetyltransferase"/>
</dbReference>
<dbReference type="InterPro" id="IPR016181">
    <property type="entry name" value="Acyl_CoA_acyltransferase"/>
</dbReference>
<organism evidence="2 3">
    <name type="scientific">Streptomyces sp. 900129855</name>
    <dbReference type="NCBI Taxonomy" id="3155129"/>
    <lineage>
        <taxon>Bacteria</taxon>
        <taxon>Bacillati</taxon>
        <taxon>Actinomycetota</taxon>
        <taxon>Actinomycetes</taxon>
        <taxon>Kitasatosporales</taxon>
        <taxon>Streptomycetaceae</taxon>
        <taxon>Streptomyces</taxon>
    </lineage>
</organism>
<dbReference type="PROSITE" id="PS51186">
    <property type="entry name" value="GNAT"/>
    <property type="match status" value="1"/>
</dbReference>
<proteinExistence type="predicted"/>
<dbReference type="SUPFAM" id="SSF55729">
    <property type="entry name" value="Acyl-CoA N-acyltransferases (Nat)"/>
    <property type="match status" value="1"/>
</dbReference>
<feature type="domain" description="N-acetyltransferase" evidence="1">
    <location>
        <begin position="10"/>
        <end position="171"/>
    </location>
</feature>
<sequence length="178" mass="19609">MLSQPITEGAELRALEPWRAKEFYEFVARSGSHLAPWMPWATDIDDVAKAERWLQGYADDQARDGRRVHGIWLHGLLVGGAGFATFDARNGTCSLGAWLAPEARGRGLVTGAARLMIEWALGTRGMSRVEWSAATGNIRSIAVAKRLGMEREGVLRSALALDGVRHDVEVWSLVADRR</sequence>
<comment type="caution">
    <text evidence="2">The sequence shown here is derived from an EMBL/GenBank/DDBJ whole genome shotgun (WGS) entry which is preliminary data.</text>
</comment>
<name>A0ABV2ZT65_9ACTN</name>
<accession>A0ABV2ZT65</accession>
<dbReference type="RefSeq" id="WP_334578482.1">
    <property type="nucleotide sequence ID" value="NZ_JBEZVE010000023.1"/>
</dbReference>
<evidence type="ECO:0000313" key="3">
    <source>
        <dbReference type="Proteomes" id="UP001550739"/>
    </source>
</evidence>
<dbReference type="Gene3D" id="3.40.630.30">
    <property type="match status" value="1"/>
</dbReference>